<evidence type="ECO:0000313" key="6">
    <source>
        <dbReference type="EMBL" id="KQH80631.1"/>
    </source>
</evidence>
<organism evidence="6 7">
    <name type="scientific">Mycobacterium gordonae</name>
    <dbReference type="NCBI Taxonomy" id="1778"/>
    <lineage>
        <taxon>Bacteria</taxon>
        <taxon>Bacillati</taxon>
        <taxon>Actinomycetota</taxon>
        <taxon>Actinomycetes</taxon>
        <taxon>Mycobacteriales</taxon>
        <taxon>Mycobacteriaceae</taxon>
        <taxon>Mycobacterium</taxon>
    </lineage>
</organism>
<evidence type="ECO:0000259" key="5">
    <source>
        <dbReference type="PROSITE" id="PS50977"/>
    </source>
</evidence>
<dbReference type="SUPFAM" id="SSF46689">
    <property type="entry name" value="Homeodomain-like"/>
    <property type="match status" value="1"/>
</dbReference>
<dbReference type="InterPro" id="IPR023772">
    <property type="entry name" value="DNA-bd_HTH_TetR-type_CS"/>
</dbReference>
<sequence>MELVGKVIEATAQVIGDVGLEATSTNKIAARAGVAIGSIYQYFPNKEALIDALLDDRLHRLEALAATRMQALSADSYPEAAEAMMRATIAFCEAEPGVTAMLASRAAAPQPNSGDHALYQRVHDIARRYLLAHADHLDVDDIEIAATISTRVVANFAPWIALSVTDRDERERYIAEVVRMLSQWVGAQQRQTLSTPRPLRTTRPARVRVVNEA</sequence>
<protein>
    <recommendedName>
        <fullName evidence="5">HTH tetR-type domain-containing protein</fullName>
    </recommendedName>
</protein>
<feature type="DNA-binding region" description="H-T-H motif" evidence="4">
    <location>
        <begin position="24"/>
        <end position="43"/>
    </location>
</feature>
<gene>
    <name evidence="6" type="ORF">AO501_15985</name>
</gene>
<keyword evidence="3" id="KW-0804">Transcription</keyword>
<dbReference type="InterPro" id="IPR001647">
    <property type="entry name" value="HTH_TetR"/>
</dbReference>
<dbReference type="Pfam" id="PF00440">
    <property type="entry name" value="TetR_N"/>
    <property type="match status" value="1"/>
</dbReference>
<dbReference type="PRINTS" id="PR00455">
    <property type="entry name" value="HTHTETR"/>
</dbReference>
<evidence type="ECO:0000313" key="7">
    <source>
        <dbReference type="Proteomes" id="UP000051677"/>
    </source>
</evidence>
<proteinExistence type="predicted"/>
<dbReference type="AlphaFoldDB" id="A0A0Q2MLL0"/>
<keyword evidence="2 4" id="KW-0238">DNA-binding</keyword>
<dbReference type="GO" id="GO:0000976">
    <property type="term" value="F:transcription cis-regulatory region binding"/>
    <property type="evidence" value="ECO:0007669"/>
    <property type="project" value="TreeGrafter"/>
</dbReference>
<keyword evidence="1" id="KW-0805">Transcription regulation</keyword>
<feature type="domain" description="HTH tetR-type" evidence="5">
    <location>
        <begin position="1"/>
        <end position="61"/>
    </location>
</feature>
<dbReference type="InterPro" id="IPR050109">
    <property type="entry name" value="HTH-type_TetR-like_transc_reg"/>
</dbReference>
<accession>A0A0Q2MLL0</accession>
<dbReference type="Gene3D" id="1.10.357.10">
    <property type="entry name" value="Tetracycline Repressor, domain 2"/>
    <property type="match status" value="1"/>
</dbReference>
<dbReference type="PROSITE" id="PS50977">
    <property type="entry name" value="HTH_TETR_2"/>
    <property type="match status" value="1"/>
</dbReference>
<dbReference type="PROSITE" id="PS01081">
    <property type="entry name" value="HTH_TETR_1"/>
    <property type="match status" value="1"/>
</dbReference>
<dbReference type="GO" id="GO:0003700">
    <property type="term" value="F:DNA-binding transcription factor activity"/>
    <property type="evidence" value="ECO:0007669"/>
    <property type="project" value="TreeGrafter"/>
</dbReference>
<evidence type="ECO:0000256" key="3">
    <source>
        <dbReference type="ARBA" id="ARBA00023163"/>
    </source>
</evidence>
<dbReference type="InterPro" id="IPR041669">
    <property type="entry name" value="TetR_C_15"/>
</dbReference>
<dbReference type="PANTHER" id="PTHR30055:SF234">
    <property type="entry name" value="HTH-TYPE TRANSCRIPTIONAL REGULATOR BETI"/>
    <property type="match status" value="1"/>
</dbReference>
<evidence type="ECO:0000256" key="4">
    <source>
        <dbReference type="PROSITE-ProRule" id="PRU00335"/>
    </source>
</evidence>
<dbReference type="InterPro" id="IPR009057">
    <property type="entry name" value="Homeodomain-like_sf"/>
</dbReference>
<dbReference type="Pfam" id="PF17918">
    <property type="entry name" value="TetR_C_15"/>
    <property type="match status" value="1"/>
</dbReference>
<evidence type="ECO:0000256" key="2">
    <source>
        <dbReference type="ARBA" id="ARBA00023125"/>
    </source>
</evidence>
<reference evidence="6 7" key="1">
    <citation type="submission" date="2015-10" db="EMBL/GenBank/DDBJ databases">
        <title>Mycobacterium gordonae draft genome assembly.</title>
        <authorList>
            <person name="Ustinova V."/>
            <person name="Smirnova T."/>
            <person name="Blagodatskikh K."/>
            <person name="Varlamov D."/>
            <person name="Larionova E."/>
            <person name="Chernousova L."/>
        </authorList>
    </citation>
    <scope>NUCLEOTIDE SEQUENCE [LARGE SCALE GENOMIC DNA]</scope>
    <source>
        <strain evidence="6 7">CTRI 14-8773</strain>
    </source>
</reference>
<dbReference type="RefSeq" id="WP_055576411.1">
    <property type="nucleotide sequence ID" value="NZ_LKTM01000013.1"/>
</dbReference>
<comment type="caution">
    <text evidence="6">The sequence shown here is derived from an EMBL/GenBank/DDBJ whole genome shotgun (WGS) entry which is preliminary data.</text>
</comment>
<evidence type="ECO:0000256" key="1">
    <source>
        <dbReference type="ARBA" id="ARBA00023015"/>
    </source>
</evidence>
<name>A0A0Q2MLL0_MYCGO</name>
<dbReference type="EMBL" id="LKTM01000013">
    <property type="protein sequence ID" value="KQH80631.1"/>
    <property type="molecule type" value="Genomic_DNA"/>
</dbReference>
<dbReference type="PANTHER" id="PTHR30055">
    <property type="entry name" value="HTH-TYPE TRANSCRIPTIONAL REGULATOR RUTR"/>
    <property type="match status" value="1"/>
</dbReference>
<dbReference type="Proteomes" id="UP000051677">
    <property type="component" value="Unassembled WGS sequence"/>
</dbReference>